<evidence type="ECO:0000259" key="7">
    <source>
        <dbReference type="Pfam" id="PF13396"/>
    </source>
</evidence>
<dbReference type="AlphaFoldDB" id="A0A401ZWQ1"/>
<evidence type="ECO:0000256" key="2">
    <source>
        <dbReference type="ARBA" id="ARBA00022475"/>
    </source>
</evidence>
<protein>
    <recommendedName>
        <fullName evidence="7">Cardiolipin synthase N-terminal domain-containing protein</fullName>
    </recommendedName>
</protein>
<reference evidence="9" key="1">
    <citation type="submission" date="2018-12" db="EMBL/GenBank/DDBJ databases">
        <title>Tengunoibacter tsumagoiensis gen. nov., sp. nov., Dictyobacter kobayashii sp. nov., D. alpinus sp. nov., and D. joshuensis sp. nov. and description of Dictyobacteraceae fam. nov. within the order Ktedonobacterales isolated from Tengu-no-mugimeshi.</title>
        <authorList>
            <person name="Wang C.M."/>
            <person name="Zheng Y."/>
            <person name="Sakai Y."/>
            <person name="Toyoda A."/>
            <person name="Minakuchi Y."/>
            <person name="Abe K."/>
            <person name="Yokota A."/>
            <person name="Yabe S."/>
        </authorList>
    </citation>
    <scope>NUCLEOTIDE SEQUENCE [LARGE SCALE GENOMIC DNA]</scope>
    <source>
        <strain evidence="9">Uno3</strain>
    </source>
</reference>
<dbReference type="GO" id="GO:0005886">
    <property type="term" value="C:plasma membrane"/>
    <property type="evidence" value="ECO:0007669"/>
    <property type="project" value="UniProtKB-SubCell"/>
</dbReference>
<dbReference type="InterPro" id="IPR027379">
    <property type="entry name" value="CLS_N"/>
</dbReference>
<dbReference type="Pfam" id="PF13396">
    <property type="entry name" value="PLDc_N"/>
    <property type="match status" value="1"/>
</dbReference>
<keyword evidence="2" id="KW-1003">Cell membrane</keyword>
<feature type="domain" description="Cardiolipin synthase N-terminal" evidence="7">
    <location>
        <begin position="28"/>
        <end position="71"/>
    </location>
</feature>
<feature type="transmembrane region" description="Helical" evidence="6">
    <location>
        <begin position="12"/>
        <end position="33"/>
    </location>
</feature>
<keyword evidence="9" id="KW-1185">Reference proteome</keyword>
<evidence type="ECO:0000313" key="8">
    <source>
        <dbReference type="EMBL" id="GCE11210.1"/>
    </source>
</evidence>
<dbReference type="EMBL" id="BIFR01000001">
    <property type="protein sequence ID" value="GCE11210.1"/>
    <property type="molecule type" value="Genomic_DNA"/>
</dbReference>
<gene>
    <name evidence="8" type="ORF">KTT_10690</name>
</gene>
<accession>A0A401ZWQ1</accession>
<evidence type="ECO:0000256" key="1">
    <source>
        <dbReference type="ARBA" id="ARBA00004651"/>
    </source>
</evidence>
<evidence type="ECO:0000256" key="3">
    <source>
        <dbReference type="ARBA" id="ARBA00022692"/>
    </source>
</evidence>
<keyword evidence="4 6" id="KW-1133">Transmembrane helix</keyword>
<keyword evidence="3 6" id="KW-0812">Transmembrane</keyword>
<keyword evidence="5 6" id="KW-0472">Membrane</keyword>
<evidence type="ECO:0000313" key="9">
    <source>
        <dbReference type="Proteomes" id="UP000287352"/>
    </source>
</evidence>
<evidence type="ECO:0000256" key="5">
    <source>
        <dbReference type="ARBA" id="ARBA00023136"/>
    </source>
</evidence>
<evidence type="ECO:0000256" key="4">
    <source>
        <dbReference type="ARBA" id="ARBA00022989"/>
    </source>
</evidence>
<comment type="subcellular location">
    <subcellularLocation>
        <location evidence="1">Cell membrane</location>
        <topology evidence="1">Multi-pass membrane protein</topology>
    </subcellularLocation>
</comment>
<dbReference type="OrthoDB" id="164888at2"/>
<feature type="transmembrane region" description="Helical" evidence="6">
    <location>
        <begin position="49"/>
        <end position="69"/>
    </location>
</feature>
<dbReference type="Proteomes" id="UP000287352">
    <property type="component" value="Unassembled WGS sequence"/>
</dbReference>
<proteinExistence type="predicted"/>
<evidence type="ECO:0000256" key="6">
    <source>
        <dbReference type="SAM" id="Phobius"/>
    </source>
</evidence>
<sequence>MSTIGIGIHFTPLLFACVFFLIVIGGTVFWIWAMVDCVTNESSNSNDKIVWLLIIIFTHLIGAFIYLLIRRPERIRQFGR</sequence>
<organism evidence="8 9">
    <name type="scientific">Tengunoibacter tsumagoiensis</name>
    <dbReference type="NCBI Taxonomy" id="2014871"/>
    <lineage>
        <taxon>Bacteria</taxon>
        <taxon>Bacillati</taxon>
        <taxon>Chloroflexota</taxon>
        <taxon>Ktedonobacteria</taxon>
        <taxon>Ktedonobacterales</taxon>
        <taxon>Dictyobacteraceae</taxon>
        <taxon>Tengunoibacter</taxon>
    </lineage>
</organism>
<name>A0A401ZWQ1_9CHLR</name>
<comment type="caution">
    <text evidence="8">The sequence shown here is derived from an EMBL/GenBank/DDBJ whole genome shotgun (WGS) entry which is preliminary data.</text>
</comment>
<dbReference type="RefSeq" id="WP_126578916.1">
    <property type="nucleotide sequence ID" value="NZ_BIFR01000001.1"/>
</dbReference>